<dbReference type="SUPFAM" id="SSF81296">
    <property type="entry name" value="E set domains"/>
    <property type="match status" value="1"/>
</dbReference>
<dbReference type="Proteomes" id="UP001152759">
    <property type="component" value="Chromosome 2"/>
</dbReference>
<keyword evidence="6" id="KW-1185">Reference proteome</keyword>
<protein>
    <recommendedName>
        <fullName evidence="4">F5/8 type C domain-containing protein</fullName>
    </recommendedName>
</protein>
<dbReference type="InterPro" id="IPR000421">
    <property type="entry name" value="FA58C"/>
</dbReference>
<dbReference type="CDD" id="cd02851">
    <property type="entry name" value="E_set_GO_C"/>
    <property type="match status" value="1"/>
</dbReference>
<dbReference type="EMBL" id="OU963863">
    <property type="protein sequence ID" value="CAH0384391.1"/>
    <property type="molecule type" value="Genomic_DNA"/>
</dbReference>
<dbReference type="SMART" id="SM00612">
    <property type="entry name" value="Kelch"/>
    <property type="match status" value="3"/>
</dbReference>
<dbReference type="KEGG" id="btab:109043609"/>
<dbReference type="Pfam" id="PF09118">
    <property type="entry name" value="GO-like_E_set"/>
    <property type="match status" value="1"/>
</dbReference>
<dbReference type="PROSITE" id="PS50022">
    <property type="entry name" value="FA58C_3"/>
    <property type="match status" value="1"/>
</dbReference>
<dbReference type="InterPro" id="IPR015202">
    <property type="entry name" value="GO-like_E_set"/>
</dbReference>
<dbReference type="AlphaFoldDB" id="A0A9P0A526"/>
<accession>A0A9P0A526</accession>
<dbReference type="InterPro" id="IPR037293">
    <property type="entry name" value="Gal_Oxidase_central_sf"/>
</dbReference>
<dbReference type="InterPro" id="IPR009880">
    <property type="entry name" value="Glyoxal_oxidase_N"/>
</dbReference>
<dbReference type="Gene3D" id="2.60.40.10">
    <property type="entry name" value="Immunoglobulins"/>
    <property type="match status" value="1"/>
</dbReference>
<reference evidence="5" key="1">
    <citation type="submission" date="2021-12" db="EMBL/GenBank/DDBJ databases">
        <authorList>
            <person name="King R."/>
        </authorList>
    </citation>
    <scope>NUCLEOTIDE SEQUENCE</scope>
</reference>
<feature type="signal peptide" evidence="3">
    <location>
        <begin position="1"/>
        <end position="23"/>
    </location>
</feature>
<dbReference type="Pfam" id="PF07250">
    <property type="entry name" value="Glyoxal_oxid_N"/>
    <property type="match status" value="1"/>
</dbReference>
<evidence type="ECO:0000259" key="4">
    <source>
        <dbReference type="PROSITE" id="PS50022"/>
    </source>
</evidence>
<name>A0A9P0A526_BEMTA</name>
<dbReference type="SUPFAM" id="SSF49785">
    <property type="entry name" value="Galactose-binding domain-like"/>
    <property type="match status" value="1"/>
</dbReference>
<evidence type="ECO:0000313" key="6">
    <source>
        <dbReference type="Proteomes" id="UP001152759"/>
    </source>
</evidence>
<dbReference type="Pfam" id="PF00754">
    <property type="entry name" value="F5_F8_type_C"/>
    <property type="match status" value="1"/>
</dbReference>
<evidence type="ECO:0000256" key="2">
    <source>
        <dbReference type="ARBA" id="ARBA00022729"/>
    </source>
</evidence>
<feature type="domain" description="F5/8 type C" evidence="4">
    <location>
        <begin position="48"/>
        <end position="192"/>
    </location>
</feature>
<dbReference type="PANTHER" id="PTHR32208">
    <property type="entry name" value="SECRETED PROTEIN-RELATED"/>
    <property type="match status" value="1"/>
</dbReference>
<keyword evidence="2 3" id="KW-0732">Signal</keyword>
<dbReference type="InterPro" id="IPR011043">
    <property type="entry name" value="Gal_Oxase/kelch_b-propeller"/>
</dbReference>
<keyword evidence="1" id="KW-0880">Kelch repeat</keyword>
<dbReference type="InterPro" id="IPR013783">
    <property type="entry name" value="Ig-like_fold"/>
</dbReference>
<evidence type="ECO:0000313" key="5">
    <source>
        <dbReference type="EMBL" id="CAH0384391.1"/>
    </source>
</evidence>
<evidence type="ECO:0000256" key="1">
    <source>
        <dbReference type="ARBA" id="ARBA00022441"/>
    </source>
</evidence>
<feature type="chain" id="PRO_5040441692" description="F5/8 type C domain-containing protein" evidence="3">
    <location>
        <begin position="24"/>
        <end position="682"/>
    </location>
</feature>
<dbReference type="PANTHER" id="PTHR32208:SF68">
    <property type="entry name" value="GALACTOSE OXIDASE"/>
    <property type="match status" value="1"/>
</dbReference>
<dbReference type="Gene3D" id="2.60.120.260">
    <property type="entry name" value="Galactose-binding domain-like"/>
    <property type="match status" value="1"/>
</dbReference>
<dbReference type="InterPro" id="IPR008979">
    <property type="entry name" value="Galactose-bd-like_sf"/>
</dbReference>
<gene>
    <name evidence="5" type="ORF">BEMITA_LOCUS3721</name>
</gene>
<evidence type="ECO:0000256" key="3">
    <source>
        <dbReference type="SAM" id="SignalP"/>
    </source>
</evidence>
<dbReference type="Pfam" id="PF01344">
    <property type="entry name" value="Kelch_1"/>
    <property type="match status" value="1"/>
</dbReference>
<dbReference type="InterPro" id="IPR014756">
    <property type="entry name" value="Ig_E-set"/>
</dbReference>
<dbReference type="SUPFAM" id="SSF50965">
    <property type="entry name" value="Galactose oxidase, central domain"/>
    <property type="match status" value="1"/>
</dbReference>
<dbReference type="InterPro" id="IPR006652">
    <property type="entry name" value="Kelch_1"/>
</dbReference>
<sequence length="682" mass="73246">MIKHSVTTIILHVLLCLRKETLGRNLIESMMGEGMADRGLLSQLVLDAAPPRAGSLLDRKSWTVTCENSHAGNECSNMIDGDPASFYHSEYEPTATPLPHTITIDLKEIRNVNGIVMLPRQDGGRNGIIAGHSIHVSLDGRTFSDPVALGTWFADTTEKFSVFETVKARYIRIVHTTEPENQPFTCVAELGVFTTPTFTTPHSSLGIWGPTIDCPIVPSAVAVLHDGRVLMWSSYSNDAFVGGPGGLTFTATYDPTTRTISQRTVTDTHHDMFCPGLCQDANGRVFVTGGNDASKTSIYEPGVDSWVSGPNMTISRGYQASTLCADGRIFVIGGSWNGGVGNKNGEIYDPNTNRWSLLPGCPVQPMVTADKQGTYRGDNHGWLFGWKGNSVFQAGPSKAMNWYSTNGAGGHRGAGPRGRDTDAMCGVAVMFDAVAGKILTAGGAPSYMQEAATTNAHLITLGNPKADPQVQETGNRMNFPRIYHNGVVLPNGEVFIVGGQVVGTPFFDEGWQNTSEIYCPKKDRFRPAAPNSIPRNYHSFAVLLQDATVISGGGGLCGSCDTNHFDFQIYSPAYLFNSDGSRATRPVITAVSSATVRPGGRLAFKTDGKIISASLVRLGSATHTVDTDQRRVPLDLRAASANSYNAVLPADSGILIPGYWFLFVMNGKDVPSIGKIIKVALS</sequence>
<organism evidence="5 6">
    <name type="scientific">Bemisia tabaci</name>
    <name type="common">Sweetpotato whitefly</name>
    <name type="synonym">Aleurodes tabaci</name>
    <dbReference type="NCBI Taxonomy" id="7038"/>
    <lineage>
        <taxon>Eukaryota</taxon>
        <taxon>Metazoa</taxon>
        <taxon>Ecdysozoa</taxon>
        <taxon>Arthropoda</taxon>
        <taxon>Hexapoda</taxon>
        <taxon>Insecta</taxon>
        <taxon>Pterygota</taxon>
        <taxon>Neoptera</taxon>
        <taxon>Paraneoptera</taxon>
        <taxon>Hemiptera</taxon>
        <taxon>Sternorrhyncha</taxon>
        <taxon>Aleyrodoidea</taxon>
        <taxon>Aleyrodidae</taxon>
        <taxon>Aleyrodinae</taxon>
        <taxon>Bemisia</taxon>
    </lineage>
</organism>
<dbReference type="SMART" id="SM00231">
    <property type="entry name" value="FA58C"/>
    <property type="match status" value="1"/>
</dbReference>
<dbReference type="Gene3D" id="2.130.10.80">
    <property type="entry name" value="Galactose oxidase/kelch, beta-propeller"/>
    <property type="match status" value="1"/>
</dbReference>
<proteinExistence type="predicted"/>